<reference evidence="3" key="1">
    <citation type="submission" date="2023-05" db="EMBL/GenBank/DDBJ databases">
        <title>Genome and transcriptome analyses reveal genes involved in the formation of fine ridges on petal epidermal cells in Hibiscus trionum.</title>
        <authorList>
            <person name="Koshimizu S."/>
            <person name="Masuda S."/>
            <person name="Ishii T."/>
            <person name="Shirasu K."/>
            <person name="Hoshino A."/>
            <person name="Arita M."/>
        </authorList>
    </citation>
    <scope>NUCLEOTIDE SEQUENCE</scope>
    <source>
        <strain evidence="3">Hamamatsu line</strain>
    </source>
</reference>
<dbReference type="PANTHER" id="PTHR14326:SF57">
    <property type="entry name" value="PROTEIN TPX2-LIKE"/>
    <property type="match status" value="1"/>
</dbReference>
<dbReference type="GO" id="GO:0005880">
    <property type="term" value="C:nuclear microtubule"/>
    <property type="evidence" value="ECO:0007669"/>
    <property type="project" value="TreeGrafter"/>
</dbReference>
<dbReference type="Proteomes" id="UP001165190">
    <property type="component" value="Unassembled WGS sequence"/>
</dbReference>
<comment type="caution">
    <text evidence="3">The sequence shown here is derived from an EMBL/GenBank/DDBJ whole genome shotgun (WGS) entry which is preliminary data.</text>
</comment>
<evidence type="ECO:0000313" key="4">
    <source>
        <dbReference type="Proteomes" id="UP001165190"/>
    </source>
</evidence>
<evidence type="ECO:0000313" key="3">
    <source>
        <dbReference type="EMBL" id="GMI96339.1"/>
    </source>
</evidence>
<evidence type="ECO:0000259" key="2">
    <source>
        <dbReference type="Pfam" id="PF12214"/>
    </source>
</evidence>
<dbReference type="InterPro" id="IPR009675">
    <property type="entry name" value="TPX2_fam"/>
</dbReference>
<dbReference type="GO" id="GO:0060236">
    <property type="term" value="P:regulation of mitotic spindle organization"/>
    <property type="evidence" value="ECO:0007669"/>
    <property type="project" value="InterPro"/>
</dbReference>
<sequence length="444" mass="50636">MEEQFYSIEQSIEVGQCFDIDYEFDAPQCYDFSCIETDWEAKEAELWFESAGSYPPSPFVIKLKWRCDLNEDGEFSQGSTECDEYNGETCNRCCEGNLGDKSDSRVKASLSRSSTLMKPTASYLAKQNQSRRVLSNHLQKSLQKSADKFNKSPSLNGNDASKRQKLETGYLCKVAHLKHHSQFVHKKPKTVQSLDGNQTKPKVTIPREPELQTARRAQRHRSKESDGNAKSNVHLFKALPLNKKILESPSFPIPKKSQPQPPEFQVFHLRTSERAKQHAYNNAMRVAMYVSTSRNENTCLRSFKSINSFKEGKYESVNKSNKKVTSCKVANAVLKNMNQTTATSTLSDEPPVELLNKLSLSSELHSGENSEDKMAISEALKENEPGTLLLQRQIMEVVKEHLQRSRRMQYQCRSEKIIGIGRQDNISRYSLFYPVGFEMHCLDD</sequence>
<evidence type="ECO:0000256" key="1">
    <source>
        <dbReference type="SAM" id="MobiDB-lite"/>
    </source>
</evidence>
<dbReference type="InterPro" id="IPR027330">
    <property type="entry name" value="TPX2_central_dom"/>
</dbReference>
<dbReference type="GO" id="GO:0090307">
    <property type="term" value="P:mitotic spindle assembly"/>
    <property type="evidence" value="ECO:0007669"/>
    <property type="project" value="TreeGrafter"/>
</dbReference>
<feature type="region of interest" description="Disordered" evidence="1">
    <location>
        <begin position="181"/>
        <end position="230"/>
    </location>
</feature>
<keyword evidence="4" id="KW-1185">Reference proteome</keyword>
<gene>
    <name evidence="3" type="ORF">HRI_003303200</name>
</gene>
<name>A0A9W7IHS4_HIBTR</name>
<protein>
    <submittedName>
        <fullName evidence="3">TPX2-LIKE PROTEIN 3</fullName>
    </submittedName>
</protein>
<dbReference type="Pfam" id="PF12214">
    <property type="entry name" value="TPX2_importin"/>
    <property type="match status" value="1"/>
</dbReference>
<dbReference type="AlphaFoldDB" id="A0A9W7IHS4"/>
<dbReference type="OrthoDB" id="1684416at2759"/>
<accession>A0A9W7IHS4</accession>
<feature type="compositionally biased region" description="Polar residues" evidence="1">
    <location>
        <begin position="190"/>
        <end position="201"/>
    </location>
</feature>
<proteinExistence type="predicted"/>
<feature type="domain" description="TPX2 central" evidence="2">
    <location>
        <begin position="202"/>
        <end position="304"/>
    </location>
</feature>
<dbReference type="GO" id="GO:0008017">
    <property type="term" value="F:microtubule binding"/>
    <property type="evidence" value="ECO:0007669"/>
    <property type="project" value="TreeGrafter"/>
</dbReference>
<organism evidence="3 4">
    <name type="scientific">Hibiscus trionum</name>
    <name type="common">Flower of an hour</name>
    <dbReference type="NCBI Taxonomy" id="183268"/>
    <lineage>
        <taxon>Eukaryota</taxon>
        <taxon>Viridiplantae</taxon>
        <taxon>Streptophyta</taxon>
        <taxon>Embryophyta</taxon>
        <taxon>Tracheophyta</taxon>
        <taxon>Spermatophyta</taxon>
        <taxon>Magnoliopsida</taxon>
        <taxon>eudicotyledons</taxon>
        <taxon>Gunneridae</taxon>
        <taxon>Pentapetalae</taxon>
        <taxon>rosids</taxon>
        <taxon>malvids</taxon>
        <taxon>Malvales</taxon>
        <taxon>Malvaceae</taxon>
        <taxon>Malvoideae</taxon>
        <taxon>Hibiscus</taxon>
    </lineage>
</organism>
<dbReference type="GO" id="GO:0030295">
    <property type="term" value="F:protein kinase activator activity"/>
    <property type="evidence" value="ECO:0007669"/>
    <property type="project" value="TreeGrafter"/>
</dbReference>
<dbReference type="PANTHER" id="PTHR14326">
    <property type="entry name" value="TARGETING PROTEIN FOR XKLP2"/>
    <property type="match status" value="1"/>
</dbReference>
<dbReference type="EMBL" id="BSYR01000028">
    <property type="protein sequence ID" value="GMI96339.1"/>
    <property type="molecule type" value="Genomic_DNA"/>
</dbReference>
<dbReference type="GO" id="GO:0005819">
    <property type="term" value="C:spindle"/>
    <property type="evidence" value="ECO:0007669"/>
    <property type="project" value="InterPro"/>
</dbReference>
<feature type="region of interest" description="Disordered" evidence="1">
    <location>
        <begin position="137"/>
        <end position="162"/>
    </location>
</feature>